<reference evidence="1 2" key="1">
    <citation type="journal article" date="2014" name="Science">
        <title>Plant genetics. Early allopolyploid evolution in the post-Neolithic Brassica napus oilseed genome.</title>
        <authorList>
            <person name="Chalhoub B."/>
            <person name="Denoeud F."/>
            <person name="Liu S."/>
            <person name="Parkin I.A."/>
            <person name="Tang H."/>
            <person name="Wang X."/>
            <person name="Chiquet J."/>
            <person name="Belcram H."/>
            <person name="Tong C."/>
            <person name="Samans B."/>
            <person name="Correa M."/>
            <person name="Da Silva C."/>
            <person name="Just J."/>
            <person name="Falentin C."/>
            <person name="Koh C.S."/>
            <person name="Le Clainche I."/>
            <person name="Bernard M."/>
            <person name="Bento P."/>
            <person name="Noel B."/>
            <person name="Labadie K."/>
            <person name="Alberti A."/>
            <person name="Charles M."/>
            <person name="Arnaud D."/>
            <person name="Guo H."/>
            <person name="Daviaud C."/>
            <person name="Alamery S."/>
            <person name="Jabbari K."/>
            <person name="Zhao M."/>
            <person name="Edger P.P."/>
            <person name="Chelaifa H."/>
            <person name="Tack D."/>
            <person name="Lassalle G."/>
            <person name="Mestiri I."/>
            <person name="Schnel N."/>
            <person name="Le Paslier M.C."/>
            <person name="Fan G."/>
            <person name="Renault V."/>
            <person name="Bayer P.E."/>
            <person name="Golicz A.A."/>
            <person name="Manoli S."/>
            <person name="Lee T.H."/>
            <person name="Thi V.H."/>
            <person name="Chalabi S."/>
            <person name="Hu Q."/>
            <person name="Fan C."/>
            <person name="Tollenaere R."/>
            <person name="Lu Y."/>
            <person name="Battail C."/>
            <person name="Shen J."/>
            <person name="Sidebottom C.H."/>
            <person name="Wang X."/>
            <person name="Canaguier A."/>
            <person name="Chauveau A."/>
            <person name="Berard A."/>
            <person name="Deniot G."/>
            <person name="Guan M."/>
            <person name="Liu Z."/>
            <person name="Sun F."/>
            <person name="Lim Y.P."/>
            <person name="Lyons E."/>
            <person name="Town C.D."/>
            <person name="Bancroft I."/>
            <person name="Wang X."/>
            <person name="Meng J."/>
            <person name="Ma J."/>
            <person name="Pires J.C."/>
            <person name="King G.J."/>
            <person name="Brunel D."/>
            <person name="Delourme R."/>
            <person name="Renard M."/>
            <person name="Aury J.M."/>
            <person name="Adams K.L."/>
            <person name="Batley J."/>
            <person name="Snowdon R.J."/>
            <person name="Tost J."/>
            <person name="Edwards D."/>
            <person name="Zhou Y."/>
            <person name="Hua W."/>
            <person name="Sharpe A.G."/>
            <person name="Paterson A.H."/>
            <person name="Guan C."/>
            <person name="Wincker P."/>
        </authorList>
    </citation>
    <scope>NUCLEOTIDE SEQUENCE [LARGE SCALE GENOMIC DNA]</scope>
    <source>
        <strain evidence="2">cv. Darmor-bzh</strain>
    </source>
</reference>
<sequence length="64" mass="7108">MSINREEALRVKELAQGLMKKSDFTAARQLAMKANKIDPTMENMTHMTMVDQETVQKAGASSPP</sequence>
<dbReference type="AlphaFoldDB" id="A0A078G4U8"/>
<name>A0A078G4U8_BRANA</name>
<keyword evidence="2" id="KW-1185">Reference proteome</keyword>
<organism evidence="1 2">
    <name type="scientific">Brassica napus</name>
    <name type="common">Rape</name>
    <dbReference type="NCBI Taxonomy" id="3708"/>
    <lineage>
        <taxon>Eukaryota</taxon>
        <taxon>Viridiplantae</taxon>
        <taxon>Streptophyta</taxon>
        <taxon>Embryophyta</taxon>
        <taxon>Tracheophyta</taxon>
        <taxon>Spermatophyta</taxon>
        <taxon>Magnoliopsida</taxon>
        <taxon>eudicotyledons</taxon>
        <taxon>Gunneridae</taxon>
        <taxon>Pentapetalae</taxon>
        <taxon>rosids</taxon>
        <taxon>malvids</taxon>
        <taxon>Brassicales</taxon>
        <taxon>Brassicaceae</taxon>
        <taxon>Brassiceae</taxon>
        <taxon>Brassica</taxon>
    </lineage>
</organism>
<proteinExistence type="predicted"/>
<dbReference type="PaxDb" id="3708-A0A078G4U8"/>
<dbReference type="SMR" id="A0A078G4U8"/>
<evidence type="ECO:0000313" key="1">
    <source>
        <dbReference type="EMBL" id="CDY20456.1"/>
    </source>
</evidence>
<gene>
    <name evidence="1" type="primary">BnaC04g05880D</name>
    <name evidence="1" type="ORF">GSBRNA2T00012542001</name>
</gene>
<accession>A0A078G4U8</accession>
<dbReference type="Proteomes" id="UP000028999">
    <property type="component" value="Unassembled WGS sequence"/>
</dbReference>
<dbReference type="STRING" id="3708.A0A078G4U8"/>
<protein>
    <submittedName>
        <fullName evidence="1">BnaC04g05880D protein</fullName>
    </submittedName>
</protein>
<evidence type="ECO:0000313" key="2">
    <source>
        <dbReference type="Proteomes" id="UP000028999"/>
    </source>
</evidence>
<dbReference type="EMBL" id="LK032108">
    <property type="protein sequence ID" value="CDY20456.1"/>
    <property type="molecule type" value="Genomic_DNA"/>
</dbReference>
<dbReference type="Gramene" id="CDY20456">
    <property type="protein sequence ID" value="CDY20456"/>
    <property type="gene ID" value="GSBRNA2T00012542001"/>
</dbReference>